<sequence length="325" mass="36057">MEINIEHLVKSYQATNVLKDINLTIADGEIVGILGVSGAGKSTLLRCINGLESYQSGSIHLNQQNLEESTEEEKRLLKKKMGMIFQGNSLMEQKSIFKNVALPMECNGFSKTEIQTKVSSILSELGLADKTQMKPKQLSGGQKQRVAIARALTMNPEILLCDEATSALDCGITNEILDLLQDLNQKYGLTIIMVTHQIEVVKRICHEVALINAGSIVEKGPVKDVFFKRSGYLQEILGEDSQNLYPEKVGKVYIKVQMNLAENNIFSLFRSKNISDYQLVSAETDQFSFGELSTLTLIIKQSDLTVVKDCFTESAHEFQLVGGNK</sequence>
<dbReference type="PROSITE" id="PS50893">
    <property type="entry name" value="ABC_TRANSPORTER_2"/>
    <property type="match status" value="1"/>
</dbReference>
<dbReference type="Proteomes" id="UP000774130">
    <property type="component" value="Unassembled WGS sequence"/>
</dbReference>
<dbReference type="PANTHER" id="PTHR43166">
    <property type="entry name" value="AMINO ACID IMPORT ATP-BINDING PROTEIN"/>
    <property type="match status" value="1"/>
</dbReference>
<proteinExistence type="predicted"/>
<accession>A0ABS6THR2</accession>
<dbReference type="RefSeq" id="WP_218327633.1">
    <property type="nucleotide sequence ID" value="NZ_JAHUZB010000011.1"/>
</dbReference>
<reference evidence="7 8" key="1">
    <citation type="submission" date="2021-06" db="EMBL/GenBank/DDBJ databases">
        <title>Enterococcus alishanensis sp. nov., a novel lactic acid bacterium isolated from fresh coffee beans.</title>
        <authorList>
            <person name="Chen Y.-S."/>
        </authorList>
    </citation>
    <scope>NUCLEOTIDE SEQUENCE [LARGE SCALE GENOMIC DNA]</scope>
    <source>
        <strain evidence="7 8">ALS3</strain>
    </source>
</reference>
<protein>
    <submittedName>
        <fullName evidence="7">ATP-binding cassette domain-containing protein</fullName>
    </submittedName>
</protein>
<organism evidence="7 8">
    <name type="scientific">Enterococcus alishanensis</name>
    <dbReference type="NCBI Taxonomy" id="1303817"/>
    <lineage>
        <taxon>Bacteria</taxon>
        <taxon>Bacillati</taxon>
        <taxon>Bacillota</taxon>
        <taxon>Bacilli</taxon>
        <taxon>Lactobacillales</taxon>
        <taxon>Enterococcaceae</taxon>
        <taxon>Enterococcus</taxon>
    </lineage>
</organism>
<comment type="caution">
    <text evidence="7">The sequence shown here is derived from an EMBL/GenBank/DDBJ whole genome shotgun (WGS) entry which is preliminary data.</text>
</comment>
<dbReference type="InterPro" id="IPR050086">
    <property type="entry name" value="MetN_ABC_transporter-like"/>
</dbReference>
<keyword evidence="7" id="KW-0547">Nucleotide-binding</keyword>
<evidence type="ECO:0000313" key="7">
    <source>
        <dbReference type="EMBL" id="MBV7392427.1"/>
    </source>
</evidence>
<evidence type="ECO:0000256" key="3">
    <source>
        <dbReference type="ARBA" id="ARBA00022967"/>
    </source>
</evidence>
<evidence type="ECO:0000259" key="6">
    <source>
        <dbReference type="PROSITE" id="PS50893"/>
    </source>
</evidence>
<keyword evidence="8" id="KW-1185">Reference proteome</keyword>
<keyword evidence="3" id="KW-1278">Translocase</keyword>
<keyword evidence="5" id="KW-0472">Membrane</keyword>
<dbReference type="InterPro" id="IPR003439">
    <property type="entry name" value="ABC_transporter-like_ATP-bd"/>
</dbReference>
<feature type="domain" description="ABC transporter" evidence="6">
    <location>
        <begin position="3"/>
        <end position="238"/>
    </location>
</feature>
<keyword evidence="1" id="KW-0813">Transport</keyword>
<dbReference type="PANTHER" id="PTHR43166:SF30">
    <property type="entry name" value="METHIONINE IMPORT ATP-BINDING PROTEIN METN"/>
    <property type="match status" value="1"/>
</dbReference>
<dbReference type="Pfam" id="PF00005">
    <property type="entry name" value="ABC_tran"/>
    <property type="match status" value="1"/>
</dbReference>
<evidence type="ECO:0000256" key="2">
    <source>
        <dbReference type="ARBA" id="ARBA00022475"/>
    </source>
</evidence>
<evidence type="ECO:0000256" key="1">
    <source>
        <dbReference type="ARBA" id="ARBA00022448"/>
    </source>
</evidence>
<dbReference type="EMBL" id="JAHUZB010000011">
    <property type="protein sequence ID" value="MBV7392427.1"/>
    <property type="molecule type" value="Genomic_DNA"/>
</dbReference>
<keyword evidence="2" id="KW-1003">Cell membrane</keyword>
<evidence type="ECO:0000256" key="4">
    <source>
        <dbReference type="ARBA" id="ARBA00022970"/>
    </source>
</evidence>
<dbReference type="PROSITE" id="PS00211">
    <property type="entry name" value="ABC_TRANSPORTER_1"/>
    <property type="match status" value="1"/>
</dbReference>
<evidence type="ECO:0000313" key="8">
    <source>
        <dbReference type="Proteomes" id="UP000774130"/>
    </source>
</evidence>
<dbReference type="InterPro" id="IPR017871">
    <property type="entry name" value="ABC_transporter-like_CS"/>
</dbReference>
<keyword evidence="7" id="KW-0067">ATP-binding</keyword>
<name>A0ABS6THR2_9ENTE</name>
<keyword evidence="4" id="KW-0029">Amino-acid transport</keyword>
<evidence type="ECO:0000256" key="5">
    <source>
        <dbReference type="ARBA" id="ARBA00023136"/>
    </source>
</evidence>
<dbReference type="SMART" id="SM00382">
    <property type="entry name" value="AAA"/>
    <property type="match status" value="1"/>
</dbReference>
<dbReference type="GO" id="GO:0005524">
    <property type="term" value="F:ATP binding"/>
    <property type="evidence" value="ECO:0007669"/>
    <property type="project" value="UniProtKB-KW"/>
</dbReference>
<dbReference type="InterPro" id="IPR003593">
    <property type="entry name" value="AAA+_ATPase"/>
</dbReference>
<gene>
    <name evidence="7" type="ORF">KUA55_17350</name>
</gene>